<sequence length="89" mass="9780">MMREAVEHRGRHLGIAEDAGPFAEAEVGGNDHARLARSAVLSEVEVKGVSPSGSGFLLYMHDKIDRYGTRTRFSPKQFSALKRLNSVPL</sequence>
<dbReference type="EMBL" id="SMBH01000062">
    <property type="protein sequence ID" value="TCU02293.1"/>
    <property type="molecule type" value="Genomic_DNA"/>
</dbReference>
<proteinExistence type="predicted"/>
<gene>
    <name evidence="1" type="ORF">EV132_1624</name>
</gene>
<organism evidence="1 2">
    <name type="scientific">Rhizobium sullae</name>
    <name type="common">Rhizobium hedysari</name>
    <dbReference type="NCBI Taxonomy" id="50338"/>
    <lineage>
        <taxon>Bacteria</taxon>
        <taxon>Pseudomonadati</taxon>
        <taxon>Pseudomonadota</taxon>
        <taxon>Alphaproteobacteria</taxon>
        <taxon>Hyphomicrobiales</taxon>
        <taxon>Rhizobiaceae</taxon>
        <taxon>Rhizobium/Agrobacterium group</taxon>
        <taxon>Rhizobium</taxon>
    </lineage>
</organism>
<dbReference type="Proteomes" id="UP000294576">
    <property type="component" value="Unassembled WGS sequence"/>
</dbReference>
<comment type="caution">
    <text evidence="1">The sequence shown here is derived from an EMBL/GenBank/DDBJ whole genome shotgun (WGS) entry which is preliminary data.</text>
</comment>
<dbReference type="AlphaFoldDB" id="A0A4R3PY54"/>
<evidence type="ECO:0000313" key="1">
    <source>
        <dbReference type="EMBL" id="TCU02293.1"/>
    </source>
</evidence>
<name>A0A4R3PY54_RHISU</name>
<evidence type="ECO:0000313" key="2">
    <source>
        <dbReference type="Proteomes" id="UP000294576"/>
    </source>
</evidence>
<reference evidence="1 2" key="1">
    <citation type="submission" date="2019-03" db="EMBL/GenBank/DDBJ databases">
        <title>Genomic Encyclopedia of Type Strains, Phase IV (KMG-V): Genome sequencing to study the core and pangenomes of soil and plant-associated prokaryotes.</title>
        <authorList>
            <person name="Whitman W."/>
        </authorList>
    </citation>
    <scope>NUCLEOTIDE SEQUENCE [LARGE SCALE GENOMIC DNA]</scope>
    <source>
        <strain evidence="1 2">Hc14</strain>
    </source>
</reference>
<protein>
    <submittedName>
        <fullName evidence="1">Uncharacterized protein</fullName>
    </submittedName>
</protein>
<accession>A0A4R3PY54</accession>